<accession>A0A918XSS5</accession>
<gene>
    <name evidence="1" type="ORF">GCM10017083_21150</name>
</gene>
<organism evidence="1 2">
    <name type="scientific">Thalassobaculum fulvum</name>
    <dbReference type="NCBI Taxonomy" id="1633335"/>
    <lineage>
        <taxon>Bacteria</taxon>
        <taxon>Pseudomonadati</taxon>
        <taxon>Pseudomonadota</taxon>
        <taxon>Alphaproteobacteria</taxon>
        <taxon>Rhodospirillales</taxon>
        <taxon>Thalassobaculaceae</taxon>
        <taxon>Thalassobaculum</taxon>
    </lineage>
</organism>
<sequence>MPQGTDGRRRFADMVRIEAMNGGFIRADEERRLLQDGMARYNLSLEEARGVLLSTVNDQGFSLQRTTEAEIRDLILVQSARNRGRRLSRGEFDQAVDMYRAKTKGRVTQEEARLRVKAIMEENDIRPKRAGWVIRSRRWFNSIKAS</sequence>
<dbReference type="Proteomes" id="UP000630353">
    <property type="component" value="Unassembled WGS sequence"/>
</dbReference>
<keyword evidence="2" id="KW-1185">Reference proteome</keyword>
<evidence type="ECO:0000313" key="1">
    <source>
        <dbReference type="EMBL" id="GHD49191.1"/>
    </source>
</evidence>
<evidence type="ECO:0000313" key="2">
    <source>
        <dbReference type="Proteomes" id="UP000630353"/>
    </source>
</evidence>
<dbReference type="AlphaFoldDB" id="A0A918XSS5"/>
<reference evidence="1" key="2">
    <citation type="submission" date="2020-09" db="EMBL/GenBank/DDBJ databases">
        <authorList>
            <person name="Sun Q."/>
            <person name="Kim S."/>
        </authorList>
    </citation>
    <scope>NUCLEOTIDE SEQUENCE</scope>
    <source>
        <strain evidence="1">KCTC 42651</strain>
    </source>
</reference>
<protein>
    <submittedName>
        <fullName evidence="1">Uncharacterized protein</fullName>
    </submittedName>
</protein>
<name>A0A918XSS5_9PROT</name>
<dbReference type="EMBL" id="BMZS01000004">
    <property type="protein sequence ID" value="GHD49191.1"/>
    <property type="molecule type" value="Genomic_DNA"/>
</dbReference>
<reference evidence="1" key="1">
    <citation type="journal article" date="2014" name="Int. J. Syst. Evol. Microbiol.">
        <title>Complete genome sequence of Corynebacterium casei LMG S-19264T (=DSM 44701T), isolated from a smear-ripened cheese.</title>
        <authorList>
            <consortium name="US DOE Joint Genome Institute (JGI-PGF)"/>
            <person name="Walter F."/>
            <person name="Albersmeier A."/>
            <person name="Kalinowski J."/>
            <person name="Ruckert C."/>
        </authorList>
    </citation>
    <scope>NUCLEOTIDE SEQUENCE</scope>
    <source>
        <strain evidence="1">KCTC 42651</strain>
    </source>
</reference>
<comment type="caution">
    <text evidence="1">The sequence shown here is derived from an EMBL/GenBank/DDBJ whole genome shotgun (WGS) entry which is preliminary data.</text>
</comment>
<proteinExistence type="predicted"/>